<name>A0A099P7A1_PICKU</name>
<keyword evidence="5" id="KW-0963">Cytoplasm</keyword>
<dbReference type="PANTHER" id="PTHR11054:SF24">
    <property type="entry name" value="6-PHOSPHOGLUCONOLACTONASE 3-RELATED"/>
    <property type="match status" value="1"/>
</dbReference>
<protein>
    <recommendedName>
        <fullName evidence="7">6-phosphogluconolactonase-like protein</fullName>
    </recommendedName>
</protein>
<evidence type="ECO:0000256" key="5">
    <source>
        <dbReference type="ARBA" id="ARBA00022490"/>
    </source>
</evidence>
<reference evidence="12" key="1">
    <citation type="journal article" date="2014" name="Microb. Cell Fact.">
        <title>Exploiting Issatchenkia orientalis SD108 for succinic acid production.</title>
        <authorList>
            <person name="Xiao H."/>
            <person name="Shao Z."/>
            <person name="Jiang Y."/>
            <person name="Dole S."/>
            <person name="Zhao H."/>
        </authorList>
    </citation>
    <scope>NUCLEOTIDE SEQUENCE [LARGE SCALE GENOMIC DNA]</scope>
    <source>
        <strain evidence="12">SD108</strain>
    </source>
</reference>
<evidence type="ECO:0000256" key="3">
    <source>
        <dbReference type="ARBA" id="ARBA00004961"/>
    </source>
</evidence>
<accession>A0A099P7A1</accession>
<dbReference type="NCBIfam" id="TIGR01198">
    <property type="entry name" value="pgl"/>
    <property type="match status" value="1"/>
</dbReference>
<dbReference type="Gene3D" id="3.40.50.1360">
    <property type="match status" value="1"/>
</dbReference>
<dbReference type="GO" id="GO:0017057">
    <property type="term" value="F:6-phosphogluconolactonase activity"/>
    <property type="evidence" value="ECO:0007669"/>
    <property type="project" value="UniProtKB-EC"/>
</dbReference>
<reference evidence="10" key="2">
    <citation type="submission" date="2014-08" db="EMBL/GenBank/DDBJ databases">
        <title>Exploiting Issatchenkia orientalis SD108 for Succinic Acid Production.</title>
        <authorList>
            <person name="Xiao H."/>
            <person name="Shao Z."/>
            <person name="Jiang Y."/>
            <person name="Dole S."/>
            <person name="Zhao H."/>
        </authorList>
    </citation>
    <scope>NUCLEOTIDE SEQUENCE [LARGE SCALE GENOMIC DNA]</scope>
    <source>
        <strain evidence="10">SD108</strain>
    </source>
</reference>
<dbReference type="Pfam" id="PF01182">
    <property type="entry name" value="Glucosamine_iso"/>
    <property type="match status" value="1"/>
</dbReference>
<comment type="catalytic activity">
    <reaction evidence="1">
        <text>6-phospho-D-glucono-1,5-lactone + H2O = 6-phospho-D-gluconate + H(+)</text>
        <dbReference type="Rhea" id="RHEA:12556"/>
        <dbReference type="ChEBI" id="CHEBI:15377"/>
        <dbReference type="ChEBI" id="CHEBI:15378"/>
        <dbReference type="ChEBI" id="CHEBI:57955"/>
        <dbReference type="ChEBI" id="CHEBI:58759"/>
        <dbReference type="EC" id="3.1.1.31"/>
    </reaction>
</comment>
<dbReference type="GO" id="GO:0006098">
    <property type="term" value="P:pentose-phosphate shunt"/>
    <property type="evidence" value="ECO:0007669"/>
    <property type="project" value="InterPro"/>
</dbReference>
<feature type="domain" description="Glucosamine/galactosamine-6-phosphate isomerase" evidence="8">
    <location>
        <begin position="9"/>
        <end position="222"/>
    </location>
</feature>
<evidence type="ECO:0000256" key="1">
    <source>
        <dbReference type="ARBA" id="ARBA00000832"/>
    </source>
</evidence>
<reference evidence="13" key="3">
    <citation type="journal article" date="2017" name="Genome Announc.">
        <title>Genome sequences of Cyberlindnera fabianii 65, Pichia kudriavzevii 129, and Saccharomyces cerevisiae 131 isolated from fermented masau fruits in Zimbabwe.</title>
        <authorList>
            <person name="van Rijswijck I.M.H."/>
            <person name="Derks M.F.L."/>
            <person name="Abee T."/>
            <person name="de Ridder D."/>
            <person name="Smid E.J."/>
        </authorList>
    </citation>
    <scope>NUCLEOTIDE SEQUENCE [LARGE SCALE GENOMIC DNA]</scope>
    <source>
        <strain evidence="13">129</strain>
    </source>
</reference>
<dbReference type="AlphaFoldDB" id="A0A099P7A1"/>
<evidence type="ECO:0000313" key="11">
    <source>
        <dbReference type="EMBL" id="ONH77702.1"/>
    </source>
</evidence>
<dbReference type="GO" id="GO:0005975">
    <property type="term" value="P:carbohydrate metabolic process"/>
    <property type="evidence" value="ECO:0007669"/>
    <property type="project" value="InterPro"/>
</dbReference>
<dbReference type="Proteomes" id="UP000249293">
    <property type="component" value="Chromosome 5"/>
</dbReference>
<keyword evidence="14" id="KW-1185">Reference proteome</keyword>
<dbReference type="EMBL" id="JQFK01000004">
    <property type="protein sequence ID" value="KGK40144.1"/>
    <property type="molecule type" value="Genomic_DNA"/>
</dbReference>
<dbReference type="SUPFAM" id="SSF100950">
    <property type="entry name" value="NagB/RpiA/CoA transferase-like"/>
    <property type="match status" value="1"/>
</dbReference>
<evidence type="ECO:0000313" key="12">
    <source>
        <dbReference type="Proteomes" id="UP000029867"/>
    </source>
</evidence>
<dbReference type="InterPro" id="IPR005900">
    <property type="entry name" value="6-phosphogluconolactonase_DevB"/>
</dbReference>
<dbReference type="eggNOG" id="KOG3147">
    <property type="taxonomic scope" value="Eukaryota"/>
</dbReference>
<dbReference type="OrthoDB" id="432544at2759"/>
<proteinExistence type="inferred from homology"/>
<evidence type="ECO:0000313" key="14">
    <source>
        <dbReference type="Proteomes" id="UP000249293"/>
    </source>
</evidence>
<dbReference type="InterPro" id="IPR006148">
    <property type="entry name" value="Glc/Gal-6P_isomerase"/>
</dbReference>
<comment type="similarity">
    <text evidence="4 7">Belongs to the glucosamine/galactosamine-6-phosphate isomerase family. 6-phosphogluconolactonase subfamily.</text>
</comment>
<evidence type="ECO:0000256" key="4">
    <source>
        <dbReference type="ARBA" id="ARBA00010662"/>
    </source>
</evidence>
<organism evidence="10 12">
    <name type="scientific">Pichia kudriavzevii</name>
    <name type="common">Yeast</name>
    <name type="synonym">Issatchenkia orientalis</name>
    <dbReference type="NCBI Taxonomy" id="4909"/>
    <lineage>
        <taxon>Eukaryota</taxon>
        <taxon>Fungi</taxon>
        <taxon>Dikarya</taxon>
        <taxon>Ascomycota</taxon>
        <taxon>Saccharomycotina</taxon>
        <taxon>Pichiomycetes</taxon>
        <taxon>Pichiales</taxon>
        <taxon>Pichiaceae</taxon>
        <taxon>Pichia</taxon>
    </lineage>
</organism>
<comment type="subcellular location">
    <subcellularLocation>
        <location evidence="2">Cytoplasm</location>
    </subcellularLocation>
</comment>
<gene>
    <name evidence="11" type="ORF">BOH78_0239</name>
    <name evidence="9" type="ORF">C5L36_0E01380</name>
    <name evidence="10" type="ORF">JL09_g819</name>
</gene>
<evidence type="ECO:0000256" key="7">
    <source>
        <dbReference type="RuleBase" id="RU365095"/>
    </source>
</evidence>
<evidence type="ECO:0000313" key="10">
    <source>
        <dbReference type="EMBL" id="KGK40144.1"/>
    </source>
</evidence>
<dbReference type="Proteomes" id="UP000189274">
    <property type="component" value="Unassembled WGS sequence"/>
</dbReference>
<dbReference type="EMBL" id="MQVM01000001">
    <property type="protein sequence ID" value="ONH77702.1"/>
    <property type="molecule type" value="Genomic_DNA"/>
</dbReference>
<dbReference type="FunFam" id="3.40.50.1360:FF:000005">
    <property type="entry name" value="6-phosphogluconolactonase"/>
    <property type="match status" value="1"/>
</dbReference>
<reference evidence="9 14" key="5">
    <citation type="submission" date="2018-06" db="EMBL/GenBank/DDBJ databases">
        <title>Population genomics shows no distinction between pathogenic Candida krusei and environmental Pichia kudriavzevii: One species, four names.</title>
        <authorList>
            <person name="Douglass A.P."/>
            <person name="Offei B."/>
            <person name="Braun-Galleani S."/>
            <person name="Coughlan A.Y."/>
            <person name="Martos A."/>
            <person name="Ortiz-Merino R.A."/>
            <person name="Byrne K.P."/>
            <person name="Wolfe K.H."/>
        </authorList>
    </citation>
    <scope>NUCLEOTIDE SEQUENCE [LARGE SCALE GENOMIC DNA]</scope>
    <source>
        <strain evidence="9 14">CBS573</strain>
    </source>
</reference>
<evidence type="ECO:0000259" key="8">
    <source>
        <dbReference type="Pfam" id="PF01182"/>
    </source>
</evidence>
<dbReference type="VEuPathDB" id="FungiDB:C5L36_0E01380"/>
<dbReference type="CDD" id="cd01400">
    <property type="entry name" value="6PGL"/>
    <property type="match status" value="1"/>
</dbReference>
<evidence type="ECO:0000256" key="2">
    <source>
        <dbReference type="ARBA" id="ARBA00004496"/>
    </source>
</evidence>
<evidence type="ECO:0000313" key="13">
    <source>
        <dbReference type="Proteomes" id="UP000189274"/>
    </source>
</evidence>
<dbReference type="InterPro" id="IPR037171">
    <property type="entry name" value="NagB/RpiA_transferase-like"/>
</dbReference>
<dbReference type="EMBL" id="CP028777">
    <property type="protein sequence ID" value="AWU78076.1"/>
    <property type="molecule type" value="Genomic_DNA"/>
</dbReference>
<dbReference type="GO" id="GO:0005737">
    <property type="term" value="C:cytoplasm"/>
    <property type="evidence" value="ECO:0007669"/>
    <property type="project" value="UniProtKB-SubCell"/>
</dbReference>
<dbReference type="STRING" id="4909.A0A099P7A1"/>
<dbReference type="InterPro" id="IPR039104">
    <property type="entry name" value="6PGL"/>
</dbReference>
<evidence type="ECO:0000313" key="9">
    <source>
        <dbReference type="EMBL" id="AWU78076.1"/>
    </source>
</evidence>
<dbReference type="PANTHER" id="PTHR11054">
    <property type="entry name" value="6-PHOSPHOGLUCONOLACTONASE"/>
    <property type="match status" value="1"/>
</dbReference>
<keyword evidence="6" id="KW-0378">Hydrolase</keyword>
<sequence>MVKVYSYSNNDEIAQSLAKFIVSQQDSVLATKEKFNIAISGGSLIGILGKGLLNNKDIKWDKWVIYFSDERIVPLSDNDSNFGAFEKEVLEKLAHAGKVGPTVVTINENLIHPDDHTTDGEIAQTYASELPESGLDLVLLGCGPDGHTCSLFPGHKLLEENELDVAALHDSPKPPPRRITLTFKYLAKCTTLAFVATGASKQEALKEIFGNENSQLPCAITNRLVSKVKGGICWFVDDDAIEGVDVQTLKY</sequence>
<dbReference type="Proteomes" id="UP000029867">
    <property type="component" value="Unassembled WGS sequence"/>
</dbReference>
<reference evidence="11" key="4">
    <citation type="submission" date="2017-01" db="EMBL/GenBank/DDBJ databases">
        <authorList>
            <person name="Mah S.A."/>
            <person name="Swanson W.J."/>
            <person name="Moy G.W."/>
            <person name="Vacquier V.D."/>
        </authorList>
    </citation>
    <scope>NUCLEOTIDE SEQUENCE [LARGE SCALE GENOMIC DNA]</scope>
    <source>
        <strain evidence="11">129</strain>
    </source>
</reference>
<evidence type="ECO:0000256" key="6">
    <source>
        <dbReference type="ARBA" id="ARBA00022801"/>
    </source>
</evidence>
<dbReference type="HOGENOM" id="CLU_053947_0_1_1"/>
<comment type="pathway">
    <text evidence="3">Carbohydrate degradation; pentose phosphate pathway; D-ribulose 5-phosphate from D-glucose 6-phosphate (oxidative stage): step 2/3.</text>
</comment>